<evidence type="ECO:0000259" key="5">
    <source>
        <dbReference type="Pfam" id="PF01272"/>
    </source>
</evidence>
<dbReference type="PIRSF" id="PIRSF006092">
    <property type="entry name" value="GreA_GreB"/>
    <property type="match status" value="1"/>
</dbReference>
<feature type="domain" description="Transcription elongation factor GreA/GreB C-terminal" evidence="5">
    <location>
        <begin position="92"/>
        <end position="164"/>
    </location>
</feature>
<evidence type="ECO:0000259" key="6">
    <source>
        <dbReference type="Pfam" id="PF03449"/>
    </source>
</evidence>
<dbReference type="InterPro" id="IPR022691">
    <property type="entry name" value="Tscrpt_elong_fac_GreA/B_N"/>
</dbReference>
<gene>
    <name evidence="4" type="primary">greB</name>
    <name evidence="7" type="ORF">ACG33_01580</name>
</gene>
<dbReference type="Pfam" id="PF03449">
    <property type="entry name" value="GreA_GreB_N"/>
    <property type="match status" value="1"/>
</dbReference>
<dbReference type="AlphaFoldDB" id="A0A127F5W1"/>
<evidence type="ECO:0000313" key="8">
    <source>
        <dbReference type="Proteomes" id="UP000070250"/>
    </source>
</evidence>
<dbReference type="HAMAP" id="MF_00930">
    <property type="entry name" value="GreB"/>
    <property type="match status" value="1"/>
</dbReference>
<dbReference type="NCBIfam" id="TIGR01461">
    <property type="entry name" value="greB"/>
    <property type="match status" value="1"/>
</dbReference>
<dbReference type="Gene3D" id="3.10.50.30">
    <property type="entry name" value="Transcription elongation factor, GreA/GreB, C-terminal domain"/>
    <property type="match status" value="1"/>
</dbReference>
<dbReference type="InterPro" id="IPR036805">
    <property type="entry name" value="Tscrpt_elong_fac_GreA/B_N_sf"/>
</dbReference>
<dbReference type="PROSITE" id="PS00829">
    <property type="entry name" value="GREAB_1"/>
    <property type="match status" value="1"/>
</dbReference>
<dbReference type="FunFam" id="1.10.287.180:FF:000001">
    <property type="entry name" value="Transcription elongation factor GreA"/>
    <property type="match status" value="1"/>
</dbReference>
<dbReference type="Pfam" id="PF01272">
    <property type="entry name" value="GreA_GreB"/>
    <property type="match status" value="1"/>
</dbReference>
<feature type="domain" description="Transcription elongation factor GreA/GreB N-terminal" evidence="6">
    <location>
        <begin position="15"/>
        <end position="82"/>
    </location>
</feature>
<comment type="function">
    <text evidence="4">Necessary for efficient RNA polymerase transcription elongation past template-encoded arresting sites. The arresting sites in DNA have the property of trapping a certain fraction of elongating RNA polymerases that pass through, resulting in locked ternary complexes. Cleavage of the nascent transcript by cleavage factors such as GreA or GreB allows the resumption of elongation from the new 3'terminus. GreB releases sequences of up to 9 nucleotides in length.</text>
</comment>
<protein>
    <recommendedName>
        <fullName evidence="4">Transcription elongation factor GreB</fullName>
    </recommendedName>
    <alternativeName>
        <fullName evidence="4">Transcript cleavage factor GreB</fullName>
    </alternativeName>
</protein>
<dbReference type="KEGG" id="sdf:ACG33_01580"/>
<evidence type="ECO:0000256" key="3">
    <source>
        <dbReference type="ARBA" id="ARBA00023163"/>
    </source>
</evidence>
<evidence type="ECO:0000256" key="2">
    <source>
        <dbReference type="ARBA" id="ARBA00023125"/>
    </source>
</evidence>
<keyword evidence="2 4" id="KW-0238">DNA-binding</keyword>
<dbReference type="InterPro" id="IPR028624">
    <property type="entry name" value="Tscrpt_elong_fac_GreA/B"/>
</dbReference>
<dbReference type="OrthoDB" id="5511940at2"/>
<accession>A0A127F5W1</accession>
<dbReference type="PANTHER" id="PTHR30437:SF6">
    <property type="entry name" value="TRANSCRIPTION ELONGATION FACTOR GREB"/>
    <property type="match status" value="1"/>
</dbReference>
<dbReference type="InterPro" id="IPR006358">
    <property type="entry name" value="Tscrpt_elong_fac_GreB"/>
</dbReference>
<dbReference type="EMBL" id="CP011971">
    <property type="protein sequence ID" value="AMN45817.1"/>
    <property type="molecule type" value="Genomic_DNA"/>
</dbReference>
<keyword evidence="1 4" id="KW-0805">Transcription regulation</keyword>
<dbReference type="NCBIfam" id="NF002506">
    <property type="entry name" value="PRK01885.1"/>
    <property type="match status" value="1"/>
</dbReference>
<dbReference type="InterPro" id="IPR001437">
    <property type="entry name" value="Tscrpt_elong_fac_GreA/B_C"/>
</dbReference>
<dbReference type="STRING" id="465721.ACG33_01580"/>
<dbReference type="InterPro" id="IPR036953">
    <property type="entry name" value="GreA/GreB_C_sf"/>
</dbReference>
<dbReference type="SUPFAM" id="SSF46557">
    <property type="entry name" value="GreA transcript cleavage protein, N-terminal domain"/>
    <property type="match status" value="1"/>
</dbReference>
<comment type="similarity">
    <text evidence="4">Belongs to the GreA/GreB family. GreB subfamily.</text>
</comment>
<keyword evidence="3 4" id="KW-0804">Transcription</keyword>
<dbReference type="Gene3D" id="1.10.287.180">
    <property type="entry name" value="Transcription elongation factor, GreA/GreB, N-terminal domain"/>
    <property type="match status" value="1"/>
</dbReference>
<reference evidence="7 8" key="1">
    <citation type="submission" date="2015-06" db="EMBL/GenBank/DDBJ databases">
        <title>A Comprehensive Approach to Explore the Metabolic and Phylogenetic Diversity of Bacterial Steroid Degradation in the Environment: Testosterone as an Example.</title>
        <authorList>
            <person name="Yang F.-C."/>
            <person name="Chen Y.-L."/>
            <person name="Yu C.-P."/>
            <person name="Tang S.-L."/>
            <person name="Wang P.-H."/>
            <person name="Ismail W."/>
            <person name="Wang C.-H."/>
            <person name="Yang C.-Y."/>
            <person name="Chiang Y.-R."/>
        </authorList>
    </citation>
    <scope>NUCLEOTIDE SEQUENCE [LARGE SCALE GENOMIC DNA]</scope>
    <source>
        <strain evidence="7 8">DSM 18526</strain>
    </source>
</reference>
<dbReference type="FunFam" id="3.10.50.30:FF:000001">
    <property type="entry name" value="Transcription elongation factor GreA"/>
    <property type="match status" value="1"/>
</dbReference>
<keyword evidence="7" id="KW-0251">Elongation factor</keyword>
<dbReference type="PANTHER" id="PTHR30437">
    <property type="entry name" value="TRANSCRIPTION ELONGATION FACTOR GREA"/>
    <property type="match status" value="1"/>
</dbReference>
<evidence type="ECO:0000313" key="7">
    <source>
        <dbReference type="EMBL" id="AMN45817.1"/>
    </source>
</evidence>
<dbReference type="GO" id="GO:0032784">
    <property type="term" value="P:regulation of DNA-templated transcription elongation"/>
    <property type="evidence" value="ECO:0007669"/>
    <property type="project" value="UniProtKB-UniRule"/>
</dbReference>
<dbReference type="GO" id="GO:0003677">
    <property type="term" value="F:DNA binding"/>
    <property type="evidence" value="ECO:0007669"/>
    <property type="project" value="UniProtKB-UniRule"/>
</dbReference>
<dbReference type="GO" id="GO:0003746">
    <property type="term" value="F:translation elongation factor activity"/>
    <property type="evidence" value="ECO:0007669"/>
    <property type="project" value="UniProtKB-KW"/>
</dbReference>
<proteinExistence type="inferred from homology"/>
<name>A0A127F5W1_STEDE</name>
<dbReference type="SUPFAM" id="SSF54534">
    <property type="entry name" value="FKBP-like"/>
    <property type="match status" value="1"/>
</dbReference>
<dbReference type="InterPro" id="IPR023459">
    <property type="entry name" value="Tscrpt_elong_fac_GreA/B_fam"/>
</dbReference>
<keyword evidence="7" id="KW-0648">Protein biosynthesis</keyword>
<dbReference type="PATRIC" id="fig|465721.4.peg.344"/>
<dbReference type="GO" id="GO:0006354">
    <property type="term" value="P:DNA-templated transcription elongation"/>
    <property type="evidence" value="ECO:0007669"/>
    <property type="project" value="TreeGrafter"/>
</dbReference>
<dbReference type="Proteomes" id="UP000070250">
    <property type="component" value="Chromosome"/>
</dbReference>
<organism evidence="7 8">
    <name type="scientific">Steroidobacter denitrificans</name>
    <dbReference type="NCBI Taxonomy" id="465721"/>
    <lineage>
        <taxon>Bacteria</taxon>
        <taxon>Pseudomonadati</taxon>
        <taxon>Pseudomonadota</taxon>
        <taxon>Gammaproteobacteria</taxon>
        <taxon>Steroidobacterales</taxon>
        <taxon>Steroidobacteraceae</taxon>
        <taxon>Steroidobacter</taxon>
    </lineage>
</organism>
<dbReference type="GO" id="GO:0070063">
    <property type="term" value="F:RNA polymerase binding"/>
    <property type="evidence" value="ECO:0007669"/>
    <property type="project" value="InterPro"/>
</dbReference>
<keyword evidence="8" id="KW-1185">Reference proteome</keyword>
<evidence type="ECO:0000256" key="1">
    <source>
        <dbReference type="ARBA" id="ARBA00023015"/>
    </source>
</evidence>
<dbReference type="InterPro" id="IPR018151">
    <property type="entry name" value="TF_GreA/GreB_CS"/>
</dbReference>
<dbReference type="RefSeq" id="WP_066918147.1">
    <property type="nucleotide sequence ID" value="NZ_CP011971.1"/>
</dbReference>
<sequence length="166" mass="18991">MSRYRPPRPKGSKFITSAGAQRLKDELDDLWLVQRPQVTRAVQEAAAQGDRSENAEYIYGKRQLREIDRRVRFLRQRLDGMVIVDQGPSDRTRVFFGAWVGIEDENGNQAEYRVVGPDEIDAAPGYISMDSPLARALMRKGIDDEVTVESPGGTRTWWIVGIRYEY</sequence>
<dbReference type="HAMAP" id="MF_00105">
    <property type="entry name" value="GreA_GreB"/>
    <property type="match status" value="1"/>
</dbReference>
<evidence type="ECO:0000256" key="4">
    <source>
        <dbReference type="HAMAP-Rule" id="MF_00930"/>
    </source>
</evidence>